<dbReference type="SMART" id="SM00450">
    <property type="entry name" value="RHOD"/>
    <property type="match status" value="2"/>
</dbReference>
<evidence type="ECO:0000259" key="2">
    <source>
        <dbReference type="PROSITE" id="PS50206"/>
    </source>
</evidence>
<protein>
    <recommendedName>
        <fullName evidence="2">Rhodanese domain-containing protein</fullName>
    </recommendedName>
</protein>
<dbReference type="AlphaFoldDB" id="A0A1F6T691"/>
<feature type="domain" description="Rhodanese" evidence="2">
    <location>
        <begin position="151"/>
        <end position="265"/>
    </location>
</feature>
<dbReference type="InterPro" id="IPR001763">
    <property type="entry name" value="Rhodanese-like_dom"/>
</dbReference>
<evidence type="ECO:0000313" key="3">
    <source>
        <dbReference type="EMBL" id="OGI40638.1"/>
    </source>
</evidence>
<dbReference type="Pfam" id="PF00581">
    <property type="entry name" value="Rhodanese"/>
    <property type="match status" value="2"/>
</dbReference>
<dbReference type="PROSITE" id="PS50206">
    <property type="entry name" value="RHODANESE_3"/>
    <property type="match status" value="2"/>
</dbReference>
<dbReference type="PANTHER" id="PTHR43855:SF1">
    <property type="entry name" value="THIOSULFATE SULFURTRANSFERASE"/>
    <property type="match status" value="1"/>
</dbReference>
<keyword evidence="1" id="KW-0677">Repeat</keyword>
<dbReference type="PANTHER" id="PTHR43855">
    <property type="entry name" value="THIOSULFATE SULFURTRANSFERASE"/>
    <property type="match status" value="1"/>
</dbReference>
<dbReference type="InterPro" id="IPR051126">
    <property type="entry name" value="Thiosulfate_sulfurtransferase"/>
</dbReference>
<feature type="domain" description="Rhodanese" evidence="2">
    <location>
        <begin position="12"/>
        <end position="121"/>
    </location>
</feature>
<proteinExistence type="predicted"/>
<dbReference type="InterPro" id="IPR036873">
    <property type="entry name" value="Rhodanese-like_dom_sf"/>
</dbReference>
<dbReference type="EMBL" id="MFSR01000020">
    <property type="protein sequence ID" value="OGI40638.1"/>
    <property type="molecule type" value="Genomic_DNA"/>
</dbReference>
<dbReference type="Gene3D" id="3.40.250.10">
    <property type="entry name" value="Rhodanese-like domain"/>
    <property type="match status" value="2"/>
</dbReference>
<comment type="caution">
    <text evidence="3">The sequence shown here is derived from an EMBL/GenBank/DDBJ whole genome shotgun (WGS) entry which is preliminary data.</text>
</comment>
<dbReference type="SUPFAM" id="SSF52821">
    <property type="entry name" value="Rhodanese/Cell cycle control phosphatase"/>
    <property type="match status" value="2"/>
</dbReference>
<dbReference type="CDD" id="cd01448">
    <property type="entry name" value="TST_Repeat_1"/>
    <property type="match status" value="1"/>
</dbReference>
<dbReference type="CDD" id="cd01449">
    <property type="entry name" value="TST_Repeat_2"/>
    <property type="match status" value="1"/>
</dbReference>
<gene>
    <name evidence="3" type="ORF">A2V91_03560</name>
</gene>
<evidence type="ECO:0000313" key="4">
    <source>
        <dbReference type="Proteomes" id="UP000179334"/>
    </source>
</evidence>
<sequence length="266" mass="29689">MIETEELAKILNQPNVRLLDAVEPASYQRAHIAGAVNIFYLDLARLDERKKTGFPLSQAEAEKVFGEAGIDAGTQVIVYDGGEGPSASGVWFVLDFFGHKNVKVLNGGFRKWLKENRPVTQDAPTVEKKKFTAKPSPERVTTRAWMEKNLRAKDVVVVDTRSFNEYIGKDLRPGASRGGHLPGAVHLEWTKFSDKLNTFKTADQIEKALNQRGITKDTKVVTYCQTGIGRSTDMALAMKLIGYDNVVEYSGSWEEWSADPRLPIEK</sequence>
<organism evidence="3 4">
    <name type="scientific">Candidatus Muproteobacteria bacterium RBG_16_64_10</name>
    <dbReference type="NCBI Taxonomy" id="1817757"/>
    <lineage>
        <taxon>Bacteria</taxon>
        <taxon>Pseudomonadati</taxon>
        <taxon>Pseudomonadota</taxon>
        <taxon>Candidatus Muproteobacteria</taxon>
    </lineage>
</organism>
<reference evidence="3 4" key="1">
    <citation type="journal article" date="2016" name="Nat. Commun.">
        <title>Thousands of microbial genomes shed light on interconnected biogeochemical processes in an aquifer system.</title>
        <authorList>
            <person name="Anantharaman K."/>
            <person name="Brown C.T."/>
            <person name="Hug L.A."/>
            <person name="Sharon I."/>
            <person name="Castelle C.J."/>
            <person name="Probst A.J."/>
            <person name="Thomas B.C."/>
            <person name="Singh A."/>
            <person name="Wilkins M.J."/>
            <person name="Karaoz U."/>
            <person name="Brodie E.L."/>
            <person name="Williams K.H."/>
            <person name="Hubbard S.S."/>
            <person name="Banfield J.F."/>
        </authorList>
    </citation>
    <scope>NUCLEOTIDE SEQUENCE [LARGE SCALE GENOMIC DNA]</scope>
</reference>
<dbReference type="Proteomes" id="UP000179334">
    <property type="component" value="Unassembled WGS sequence"/>
</dbReference>
<name>A0A1F6T691_9PROT</name>
<accession>A0A1F6T691</accession>
<evidence type="ECO:0000256" key="1">
    <source>
        <dbReference type="ARBA" id="ARBA00022737"/>
    </source>
</evidence>